<dbReference type="GO" id="GO:0009401">
    <property type="term" value="P:phosphoenolpyruvate-dependent sugar phosphotransferase system"/>
    <property type="evidence" value="ECO:0007669"/>
    <property type="project" value="UniProtKB-KW"/>
</dbReference>
<evidence type="ECO:0000256" key="4">
    <source>
        <dbReference type="ARBA" id="ARBA00022475"/>
    </source>
</evidence>
<dbReference type="AlphaFoldDB" id="A0A368T919"/>
<reference evidence="16 17" key="1">
    <citation type="submission" date="2018-04" db="EMBL/GenBank/DDBJ databases">
        <title>Novel actinobacteria from marine sediment.</title>
        <authorList>
            <person name="Ng Z.Y."/>
            <person name="Tan G.Y.A."/>
        </authorList>
    </citation>
    <scope>NUCLEOTIDE SEQUENCE [LARGE SCALE GENOMIC DNA]</scope>
    <source>
        <strain evidence="16 17">TPS81</strain>
    </source>
</reference>
<feature type="transmembrane region" description="Helical" evidence="15">
    <location>
        <begin position="331"/>
        <end position="354"/>
    </location>
</feature>
<feature type="transmembrane region" description="Helical" evidence="15">
    <location>
        <begin position="227"/>
        <end position="247"/>
    </location>
</feature>
<sequence length="508" mass="52563">MERVLTVVEFLVDEVLTVPAYLVGLITAVGLVALRRSVPQVIGGAVKAALGFLLIEVGGMLVTISLKPLGTMISGVTGAHGVVPNNEAIVALAQAEFGAQVPWVMICGFVLSLLLARFSPLRYVFLTGHHILWMSTLVTMVIAAAGLPPAATVPLGAVLLAVMFVSMPALAQPWTRRVGGDGKIAIGHFGSLGYITAGVVGQIVGRRGASTEDLRVPEGLRFLRDPMVSIGLSMAVIYPLVGAAYLWREGGAAARALFPPLHGAEPTLGHFFMQAAMQGLLFGVSVAVILYGVRTILGELIPAFQGIANRIVPGAVPALDAPIVFPFGQNAVLVGFLASLTGGLVSLAVVVVLLDPAVGVAVVLPGLLPQFFTGGAAGVYGNATGGRRGAVCGGFANGVLITFLPALLLDVLGRYRHANTTFGDTDFGWYGILVGYAVRPGGVLGVLLALLVGAVVFGLAVLVQKRLVEPGWDPGARRDAELARQEEERVRRAKEAGAGGGEEENGGG</sequence>
<dbReference type="Pfam" id="PF03611">
    <property type="entry name" value="EIIC-GAT"/>
    <property type="match status" value="1"/>
</dbReference>
<feature type="compositionally biased region" description="Basic and acidic residues" evidence="14">
    <location>
        <begin position="475"/>
        <end position="495"/>
    </location>
</feature>
<comment type="subcellular location">
    <subcellularLocation>
        <location evidence="1">Cell membrane</location>
        <topology evidence="1">Multi-pass membrane protein</topology>
    </subcellularLocation>
</comment>
<keyword evidence="4" id="KW-1003">Cell membrane</keyword>
<comment type="similarity">
    <text evidence="11">Belongs to the UlaA family.</text>
</comment>
<keyword evidence="5" id="KW-0762">Sugar transport</keyword>
<dbReference type="PANTHER" id="PTHR33843">
    <property type="entry name" value="ASCORBATE-SPECIFIC PTS SYSTEM EIIC COMPONENT"/>
    <property type="match status" value="1"/>
</dbReference>
<organism evidence="16 17">
    <name type="scientific">Marinitenerispora sediminis</name>
    <dbReference type="NCBI Taxonomy" id="1931232"/>
    <lineage>
        <taxon>Bacteria</taxon>
        <taxon>Bacillati</taxon>
        <taxon>Actinomycetota</taxon>
        <taxon>Actinomycetes</taxon>
        <taxon>Streptosporangiales</taxon>
        <taxon>Nocardiopsidaceae</taxon>
        <taxon>Marinitenerispora</taxon>
    </lineage>
</organism>
<feature type="transmembrane region" description="Helical" evidence="15">
    <location>
        <begin position="15"/>
        <end position="34"/>
    </location>
</feature>
<feature type="transmembrane region" description="Helical" evidence="15">
    <location>
        <begin position="123"/>
        <end position="145"/>
    </location>
</feature>
<comment type="subunit">
    <text evidence="2">Homodimer.</text>
</comment>
<comment type="function">
    <text evidence="10">The phosphoenolpyruvate-dependent sugar phosphotransferase system (sugar PTS), a major carbohydrate active transport system, catalyzes the phosphorylation of incoming sugar substrates concomitantly with their translocation across the cell membrane. The enzyme II UlaABC PTS system is involved in ascorbate transport.</text>
</comment>
<feature type="transmembrane region" description="Helical" evidence="15">
    <location>
        <begin position="390"/>
        <end position="409"/>
    </location>
</feature>
<gene>
    <name evidence="16" type="ORF">DEF24_06200</name>
</gene>
<keyword evidence="9 15" id="KW-0472">Membrane</keyword>
<evidence type="ECO:0000256" key="9">
    <source>
        <dbReference type="ARBA" id="ARBA00023136"/>
    </source>
</evidence>
<evidence type="ECO:0000256" key="11">
    <source>
        <dbReference type="ARBA" id="ARBA00038218"/>
    </source>
</evidence>
<feature type="region of interest" description="Disordered" evidence="14">
    <location>
        <begin position="473"/>
        <end position="508"/>
    </location>
</feature>
<accession>A0A368T919</accession>
<protein>
    <recommendedName>
        <fullName evidence="12">Ascorbate-specific PTS system EIIC component</fullName>
    </recommendedName>
    <alternativeName>
        <fullName evidence="13">Ascorbate-specific permease IIC component UlaA</fullName>
    </alternativeName>
</protein>
<feature type="transmembrane region" description="Helical" evidence="15">
    <location>
        <begin position="267"/>
        <end position="293"/>
    </location>
</feature>
<feature type="transmembrane region" description="Helical" evidence="15">
    <location>
        <begin position="151"/>
        <end position="171"/>
    </location>
</feature>
<name>A0A368T919_9ACTN</name>
<dbReference type="PANTHER" id="PTHR33843:SF4">
    <property type="entry name" value="ASCORBATE-SPECIFIC PTS SYSTEM EIIC COMPONENT"/>
    <property type="match status" value="1"/>
</dbReference>
<keyword evidence="6" id="KW-0598">Phosphotransferase system</keyword>
<evidence type="ECO:0000256" key="15">
    <source>
        <dbReference type="SAM" id="Phobius"/>
    </source>
</evidence>
<evidence type="ECO:0000256" key="8">
    <source>
        <dbReference type="ARBA" id="ARBA00022989"/>
    </source>
</evidence>
<evidence type="ECO:0000256" key="13">
    <source>
        <dbReference type="ARBA" id="ARBA00042859"/>
    </source>
</evidence>
<evidence type="ECO:0000256" key="10">
    <source>
        <dbReference type="ARBA" id="ARBA00037387"/>
    </source>
</evidence>
<evidence type="ECO:0000256" key="5">
    <source>
        <dbReference type="ARBA" id="ARBA00022597"/>
    </source>
</evidence>
<evidence type="ECO:0000256" key="14">
    <source>
        <dbReference type="SAM" id="MobiDB-lite"/>
    </source>
</evidence>
<feature type="transmembrane region" description="Helical" evidence="15">
    <location>
        <begin position="97"/>
        <end position="116"/>
    </location>
</feature>
<evidence type="ECO:0000256" key="7">
    <source>
        <dbReference type="ARBA" id="ARBA00022692"/>
    </source>
</evidence>
<keyword evidence="7 15" id="KW-0812">Transmembrane</keyword>
<proteinExistence type="inferred from homology"/>
<feature type="transmembrane region" description="Helical" evidence="15">
    <location>
        <begin position="46"/>
        <end position="66"/>
    </location>
</feature>
<keyword evidence="17" id="KW-1185">Reference proteome</keyword>
<keyword evidence="8 15" id="KW-1133">Transmembrane helix</keyword>
<feature type="transmembrane region" description="Helical" evidence="15">
    <location>
        <begin position="429"/>
        <end position="462"/>
    </location>
</feature>
<evidence type="ECO:0000256" key="2">
    <source>
        <dbReference type="ARBA" id="ARBA00011738"/>
    </source>
</evidence>
<evidence type="ECO:0000313" key="16">
    <source>
        <dbReference type="EMBL" id="RCV60761.1"/>
    </source>
</evidence>
<keyword evidence="3" id="KW-0813">Transport</keyword>
<evidence type="ECO:0000256" key="1">
    <source>
        <dbReference type="ARBA" id="ARBA00004651"/>
    </source>
</evidence>
<dbReference type="InterPro" id="IPR004703">
    <property type="entry name" value="PTS_sugar-sp_permease"/>
</dbReference>
<dbReference type="InterPro" id="IPR051562">
    <property type="entry name" value="Ascorbate-PTS_EIIC"/>
</dbReference>
<evidence type="ECO:0000256" key="12">
    <source>
        <dbReference type="ARBA" id="ARBA00039702"/>
    </source>
</evidence>
<comment type="caution">
    <text evidence="16">The sequence shown here is derived from an EMBL/GenBank/DDBJ whole genome shotgun (WGS) entry which is preliminary data.</text>
</comment>
<dbReference type="RefSeq" id="WP_114433205.1">
    <property type="nucleotide sequence ID" value="NZ_QEIN01000033.1"/>
</dbReference>
<dbReference type="NCBIfam" id="NF006920">
    <property type="entry name" value="PRK09410.1-2"/>
    <property type="match status" value="1"/>
</dbReference>
<evidence type="ECO:0000256" key="6">
    <source>
        <dbReference type="ARBA" id="ARBA00022683"/>
    </source>
</evidence>
<dbReference type="EMBL" id="QEIN01000033">
    <property type="protein sequence ID" value="RCV60761.1"/>
    <property type="molecule type" value="Genomic_DNA"/>
</dbReference>
<evidence type="ECO:0000313" key="17">
    <source>
        <dbReference type="Proteomes" id="UP000253318"/>
    </source>
</evidence>
<dbReference type="OrthoDB" id="9796178at2"/>
<dbReference type="GO" id="GO:0005886">
    <property type="term" value="C:plasma membrane"/>
    <property type="evidence" value="ECO:0007669"/>
    <property type="project" value="UniProtKB-SubCell"/>
</dbReference>
<evidence type="ECO:0000256" key="3">
    <source>
        <dbReference type="ARBA" id="ARBA00022448"/>
    </source>
</evidence>
<feature type="transmembrane region" description="Helical" evidence="15">
    <location>
        <begin position="360"/>
        <end position="383"/>
    </location>
</feature>
<dbReference type="Proteomes" id="UP000253318">
    <property type="component" value="Unassembled WGS sequence"/>
</dbReference>